<proteinExistence type="predicted"/>
<sequence>MTDITRRQALAATGLTGAVALAGCAGAADDDGGSEESNPEGTILGEITVENLANTDHTVDVLVEFDGEIEHWSTHEFDETSEGVTLEGDWPDDHGSFRVTARLDEGKFTNVTPGGLSNPSCVNLFILVQREGSIRIAGVTDGGPCGSGDAALEDAEDAETDE</sequence>
<organism evidence="2 3">
    <name type="scientific">Natronosalvus hydrolyticus</name>
    <dbReference type="NCBI Taxonomy" id="2979988"/>
    <lineage>
        <taxon>Archaea</taxon>
        <taxon>Methanobacteriati</taxon>
        <taxon>Methanobacteriota</taxon>
        <taxon>Stenosarchaea group</taxon>
        <taxon>Halobacteria</taxon>
        <taxon>Halobacteriales</taxon>
        <taxon>Natrialbaceae</taxon>
        <taxon>Natronosalvus</taxon>
    </lineage>
</organism>
<accession>A0AAP2Z7Y2</accession>
<reference evidence="2 3" key="1">
    <citation type="submission" date="2022-09" db="EMBL/GenBank/DDBJ databases">
        <title>Enrichment on poylsaccharides allowed isolation of novel metabolic and taxonomic groups of Haloarchaea.</title>
        <authorList>
            <person name="Sorokin D.Y."/>
            <person name="Elcheninov A.G."/>
            <person name="Khizhniak T.V."/>
            <person name="Kolganova T.V."/>
            <person name="Kublanov I.V."/>
        </authorList>
    </citation>
    <scope>NUCLEOTIDE SEQUENCE [LARGE SCALE GENOMIC DNA]</scope>
    <source>
        <strain evidence="2 3">AArc-curdl1</strain>
    </source>
</reference>
<protein>
    <submittedName>
        <fullName evidence="2">Uncharacterized protein</fullName>
    </submittedName>
</protein>
<feature type="region of interest" description="Disordered" evidence="1">
    <location>
        <begin position="140"/>
        <end position="162"/>
    </location>
</feature>
<dbReference type="InterPro" id="IPR006311">
    <property type="entry name" value="TAT_signal"/>
</dbReference>
<evidence type="ECO:0000313" key="3">
    <source>
        <dbReference type="Proteomes" id="UP001321047"/>
    </source>
</evidence>
<feature type="compositionally biased region" description="Acidic residues" evidence="1">
    <location>
        <begin position="151"/>
        <end position="162"/>
    </location>
</feature>
<dbReference type="Proteomes" id="UP001321047">
    <property type="component" value="Unassembled WGS sequence"/>
</dbReference>
<gene>
    <name evidence="2" type="ORF">OB919_06980</name>
</gene>
<keyword evidence="3" id="KW-1185">Reference proteome</keyword>
<dbReference type="PROSITE" id="PS51318">
    <property type="entry name" value="TAT"/>
    <property type="match status" value="1"/>
</dbReference>
<comment type="caution">
    <text evidence="2">The sequence shown here is derived from an EMBL/GenBank/DDBJ whole genome shotgun (WGS) entry which is preliminary data.</text>
</comment>
<dbReference type="RefSeq" id="WP_342807807.1">
    <property type="nucleotide sequence ID" value="NZ_JAOPJZ010000004.1"/>
</dbReference>
<dbReference type="PROSITE" id="PS51257">
    <property type="entry name" value="PROKAR_LIPOPROTEIN"/>
    <property type="match status" value="1"/>
</dbReference>
<name>A0AAP2Z7Y2_9EURY</name>
<evidence type="ECO:0000313" key="2">
    <source>
        <dbReference type="EMBL" id="MCU4751725.1"/>
    </source>
</evidence>
<evidence type="ECO:0000256" key="1">
    <source>
        <dbReference type="SAM" id="MobiDB-lite"/>
    </source>
</evidence>
<dbReference type="EMBL" id="JAOPJZ010000004">
    <property type="protein sequence ID" value="MCU4751725.1"/>
    <property type="molecule type" value="Genomic_DNA"/>
</dbReference>
<dbReference type="AlphaFoldDB" id="A0AAP2Z7Y2"/>